<evidence type="ECO:0000256" key="6">
    <source>
        <dbReference type="ARBA" id="ARBA00023033"/>
    </source>
</evidence>
<accession>A0A232LXL9</accession>
<comment type="similarity">
    <text evidence="2 7">Belongs to the cytochrome P450 family.</text>
</comment>
<dbReference type="GO" id="GO:0005506">
    <property type="term" value="F:iron ion binding"/>
    <property type="evidence" value="ECO:0007669"/>
    <property type="project" value="InterPro"/>
</dbReference>
<dbReference type="PANTHER" id="PTHR24287:SF18">
    <property type="entry name" value="CYTOCHROME P450 MONOOXYGENASE APDE-RELATED"/>
    <property type="match status" value="1"/>
</dbReference>
<dbReference type="CDD" id="cd11063">
    <property type="entry name" value="CYP52"/>
    <property type="match status" value="1"/>
</dbReference>
<evidence type="ECO:0000313" key="9">
    <source>
        <dbReference type="Proteomes" id="UP000243515"/>
    </source>
</evidence>
<keyword evidence="5 7" id="KW-0408">Iron</keyword>
<dbReference type="InterPro" id="IPR047146">
    <property type="entry name" value="Cyt_P450_E_CYP52_fungi"/>
</dbReference>
<dbReference type="PRINTS" id="PR01239">
    <property type="entry name" value="EP450IICYP52"/>
</dbReference>
<comment type="cofactor">
    <cofactor evidence="1">
        <name>heme</name>
        <dbReference type="ChEBI" id="CHEBI:30413"/>
    </cofactor>
</comment>
<dbReference type="GO" id="GO:0020037">
    <property type="term" value="F:heme binding"/>
    <property type="evidence" value="ECO:0007669"/>
    <property type="project" value="InterPro"/>
</dbReference>
<dbReference type="Gene3D" id="1.10.630.10">
    <property type="entry name" value="Cytochrome P450"/>
    <property type="match status" value="1"/>
</dbReference>
<name>A0A232LXL9_9EURO</name>
<dbReference type="AlphaFoldDB" id="A0A232LXL9"/>
<dbReference type="Pfam" id="PF00067">
    <property type="entry name" value="p450"/>
    <property type="match status" value="1"/>
</dbReference>
<comment type="caution">
    <text evidence="8">The sequence shown here is derived from an EMBL/GenBank/DDBJ whole genome shotgun (WGS) entry which is preliminary data.</text>
</comment>
<dbReference type="InterPro" id="IPR001128">
    <property type="entry name" value="Cyt_P450"/>
</dbReference>
<dbReference type="SUPFAM" id="SSF48264">
    <property type="entry name" value="Cytochrome P450"/>
    <property type="match status" value="1"/>
</dbReference>
<dbReference type="Proteomes" id="UP000243515">
    <property type="component" value="Unassembled WGS sequence"/>
</dbReference>
<dbReference type="InterPro" id="IPR017972">
    <property type="entry name" value="Cyt_P450_CS"/>
</dbReference>
<dbReference type="GO" id="GO:0016712">
    <property type="term" value="F:oxidoreductase activity, acting on paired donors, with incorporation or reduction of molecular oxygen, reduced flavin or flavoprotein as one donor, and incorporation of one atom of oxygen"/>
    <property type="evidence" value="ECO:0007669"/>
    <property type="project" value="InterPro"/>
</dbReference>
<evidence type="ECO:0000256" key="2">
    <source>
        <dbReference type="ARBA" id="ARBA00010617"/>
    </source>
</evidence>
<keyword evidence="4 7" id="KW-0560">Oxidoreductase</keyword>
<reference evidence="8 9" key="1">
    <citation type="journal article" date="2015" name="Environ. Microbiol.">
        <title>Metagenome sequence of Elaphomyces granulatus from sporocarp tissue reveals Ascomycota ectomycorrhizal fingerprints of genome expansion and a Proteobacteria-rich microbiome.</title>
        <authorList>
            <person name="Quandt C.A."/>
            <person name="Kohler A."/>
            <person name="Hesse C.N."/>
            <person name="Sharpton T.J."/>
            <person name="Martin F."/>
            <person name="Spatafora J.W."/>
        </authorList>
    </citation>
    <scope>NUCLEOTIDE SEQUENCE [LARGE SCALE GENOMIC DNA]</scope>
    <source>
        <strain evidence="8 9">OSC145934</strain>
    </source>
</reference>
<dbReference type="OrthoDB" id="1470350at2759"/>
<organism evidence="8 9">
    <name type="scientific">Elaphomyces granulatus</name>
    <dbReference type="NCBI Taxonomy" id="519963"/>
    <lineage>
        <taxon>Eukaryota</taxon>
        <taxon>Fungi</taxon>
        <taxon>Dikarya</taxon>
        <taxon>Ascomycota</taxon>
        <taxon>Pezizomycotina</taxon>
        <taxon>Eurotiomycetes</taxon>
        <taxon>Eurotiomycetidae</taxon>
        <taxon>Eurotiales</taxon>
        <taxon>Elaphomycetaceae</taxon>
        <taxon>Elaphomyces</taxon>
    </lineage>
</organism>
<evidence type="ECO:0008006" key="10">
    <source>
        <dbReference type="Google" id="ProtNLM"/>
    </source>
</evidence>
<keyword evidence="7" id="KW-0349">Heme</keyword>
<dbReference type="PROSITE" id="PS00086">
    <property type="entry name" value="CYTOCHROME_P450"/>
    <property type="match status" value="1"/>
</dbReference>
<evidence type="ECO:0000256" key="4">
    <source>
        <dbReference type="ARBA" id="ARBA00023002"/>
    </source>
</evidence>
<evidence type="ECO:0000313" key="8">
    <source>
        <dbReference type="EMBL" id="OXV08913.1"/>
    </source>
</evidence>
<proteinExistence type="inferred from homology"/>
<dbReference type="InterPro" id="IPR002974">
    <property type="entry name" value="Cyt_P450_E_CYP52_ascomycetes"/>
</dbReference>
<dbReference type="EMBL" id="NPHW01003830">
    <property type="protein sequence ID" value="OXV08913.1"/>
    <property type="molecule type" value="Genomic_DNA"/>
</dbReference>
<dbReference type="PANTHER" id="PTHR24287">
    <property type="entry name" value="P450, PUTATIVE (EUROFUNG)-RELATED"/>
    <property type="match status" value="1"/>
</dbReference>
<evidence type="ECO:0000256" key="7">
    <source>
        <dbReference type="RuleBase" id="RU000461"/>
    </source>
</evidence>
<dbReference type="InterPro" id="IPR036396">
    <property type="entry name" value="Cyt_P450_sf"/>
</dbReference>
<evidence type="ECO:0000256" key="1">
    <source>
        <dbReference type="ARBA" id="ARBA00001971"/>
    </source>
</evidence>
<gene>
    <name evidence="8" type="ORF">Egran_03324</name>
</gene>
<evidence type="ECO:0000256" key="5">
    <source>
        <dbReference type="ARBA" id="ARBA00023004"/>
    </source>
</evidence>
<keyword evidence="3 7" id="KW-0479">Metal-binding</keyword>
<evidence type="ECO:0000256" key="3">
    <source>
        <dbReference type="ARBA" id="ARBA00022723"/>
    </source>
</evidence>
<keyword evidence="9" id="KW-1185">Reference proteome</keyword>
<sequence length="547" mass="62733">MAVLTSILLLLAAGMTYVVTRWLHNSLHYHRLAKEWSCQPAPKVPVPFLGIIRYLSRINVDKDMGVLRLLDEGFCKYGMTFEHKVLGVSQIATIEPENVKTLLAAKFPDFILGVRSRAFYPLLGDGIFNTDGELWSHSRALLRPQFSREQVRSEENGDWFYDKEEPSPHKTWLANYKQIADIGLLREHANHLIAALPKNKTAFDIQELFFRLTLDSATEFLFGESTNSLSPNFSPASGPLAASGGERGFADAFTLSLDYLISRVRTQDLYWLINPPRFQRAVKIVHDVVDYYVDRVLDAKSNPKDQSSNENKRYVFLEALAEETRDRKTLRDQLLNILLAGRDTTASLLTSSFYYLARHPEVWSRLRQEIIEAFPIEKKDSITLEKLREVKYIRYFLNEVMRLLPPVPMNSRTAVKDTILPTGGGPDHKSPILVKEGMRVVWPVWHMHRRTDIWGTDAHEFRPDRWEEGGNKGWNYLPFNGGPRICLGQQYALAESSYVLVRLLQQFDVLENAQPEITSPQPKNHLILSHKHGVQVRLWSSSFSQSL</sequence>
<protein>
    <recommendedName>
        <fullName evidence="10">Cytochrome P450 alkane hydroxylase</fullName>
    </recommendedName>
</protein>
<keyword evidence="6 7" id="KW-0503">Monooxygenase</keyword>
<dbReference type="PRINTS" id="PR00385">
    <property type="entry name" value="P450"/>
</dbReference>